<comment type="subcellular location">
    <subcellularLocation>
        <location evidence="1">Cell membrane</location>
        <topology evidence="1">Multi-pass membrane protein</topology>
    </subcellularLocation>
</comment>
<dbReference type="GO" id="GO:0005436">
    <property type="term" value="F:sodium:phosphate symporter activity"/>
    <property type="evidence" value="ECO:0007669"/>
    <property type="project" value="InterPro"/>
</dbReference>
<keyword evidence="2" id="KW-1003">Cell membrane</keyword>
<feature type="transmembrane region" description="Helical" evidence="6">
    <location>
        <begin position="175"/>
        <end position="197"/>
    </location>
</feature>
<dbReference type="InterPro" id="IPR004633">
    <property type="entry name" value="NaPi_cotrn-rel/YqeW-like"/>
</dbReference>
<dbReference type="Proteomes" id="UP000321425">
    <property type="component" value="Unassembled WGS sequence"/>
</dbReference>
<dbReference type="RefSeq" id="WP_246119104.1">
    <property type="nucleotide sequence ID" value="NZ_BJUX01000009.1"/>
</dbReference>
<evidence type="ECO:0000313" key="11">
    <source>
        <dbReference type="Proteomes" id="UP000321425"/>
    </source>
</evidence>
<dbReference type="Gene3D" id="1.20.58.220">
    <property type="entry name" value="Phosphate transport system protein phou homolog 2, domain 2"/>
    <property type="match status" value="1"/>
</dbReference>
<keyword evidence="4 6" id="KW-1133">Transmembrane helix</keyword>
<dbReference type="InterPro" id="IPR003841">
    <property type="entry name" value="Na/Pi_transpt"/>
</dbReference>
<evidence type="ECO:0000256" key="6">
    <source>
        <dbReference type="SAM" id="Phobius"/>
    </source>
</evidence>
<keyword evidence="5 6" id="KW-0472">Membrane</keyword>
<evidence type="ECO:0000313" key="9">
    <source>
        <dbReference type="EMBL" id="SEL52668.1"/>
    </source>
</evidence>
<dbReference type="NCBIfam" id="TIGR00704">
    <property type="entry name" value="NaPi_cotrn_rel"/>
    <property type="match status" value="1"/>
</dbReference>
<dbReference type="InterPro" id="IPR038078">
    <property type="entry name" value="PhoU-like_sf"/>
</dbReference>
<organism evidence="9 10">
    <name type="scientific">Alkalibacterium putridalgicola</name>
    <dbReference type="NCBI Taxonomy" id="426703"/>
    <lineage>
        <taxon>Bacteria</taxon>
        <taxon>Bacillati</taxon>
        <taxon>Bacillota</taxon>
        <taxon>Bacilli</taxon>
        <taxon>Lactobacillales</taxon>
        <taxon>Carnobacteriaceae</taxon>
        <taxon>Alkalibacterium</taxon>
    </lineage>
</organism>
<feature type="transmembrane region" description="Helical" evidence="6">
    <location>
        <begin position="101"/>
        <end position="124"/>
    </location>
</feature>
<evidence type="ECO:0000256" key="5">
    <source>
        <dbReference type="ARBA" id="ARBA00023136"/>
    </source>
</evidence>
<feature type="domain" description="PhoU" evidence="7">
    <location>
        <begin position="463"/>
        <end position="543"/>
    </location>
</feature>
<dbReference type="NCBIfam" id="NF037997">
    <property type="entry name" value="Na_Pi_symport"/>
    <property type="match status" value="1"/>
</dbReference>
<feature type="domain" description="PhoU" evidence="7">
    <location>
        <begin position="346"/>
        <end position="432"/>
    </location>
</feature>
<dbReference type="GO" id="GO:0005886">
    <property type="term" value="C:plasma membrane"/>
    <property type="evidence" value="ECO:0007669"/>
    <property type="project" value="UniProtKB-SubCell"/>
</dbReference>
<reference evidence="8 11" key="2">
    <citation type="submission" date="2019-07" db="EMBL/GenBank/DDBJ databases">
        <title>Whole genome shotgun sequence of Alkalibacterium putridalgicola NBRC 103243.</title>
        <authorList>
            <person name="Hosoyama A."/>
            <person name="Uohara A."/>
            <person name="Ohji S."/>
            <person name="Ichikawa N."/>
        </authorList>
    </citation>
    <scope>NUCLEOTIDE SEQUENCE [LARGE SCALE GENOMIC DNA]</scope>
    <source>
        <strain evidence="8 11">NBRC 103243</strain>
    </source>
</reference>
<evidence type="ECO:0000256" key="1">
    <source>
        <dbReference type="ARBA" id="ARBA00004651"/>
    </source>
</evidence>
<feature type="transmembrane region" description="Helical" evidence="6">
    <location>
        <begin position="250"/>
        <end position="274"/>
    </location>
</feature>
<evidence type="ECO:0000313" key="10">
    <source>
        <dbReference type="Proteomes" id="UP000198548"/>
    </source>
</evidence>
<dbReference type="PANTHER" id="PTHR10010">
    <property type="entry name" value="SOLUTE CARRIER FAMILY 34 SODIUM PHOSPHATE , MEMBER 2-RELATED"/>
    <property type="match status" value="1"/>
</dbReference>
<dbReference type="Pfam" id="PF02690">
    <property type="entry name" value="Na_Pi_cotrans"/>
    <property type="match status" value="2"/>
</dbReference>
<accession>A0A1H7QY68</accession>
<feature type="transmembrane region" description="Helical" evidence="6">
    <location>
        <begin position="280"/>
        <end position="301"/>
    </location>
</feature>
<dbReference type="Proteomes" id="UP000198548">
    <property type="component" value="Unassembled WGS sequence"/>
</dbReference>
<dbReference type="AlphaFoldDB" id="A0A1H7QY68"/>
<sequence length="572" mass="62897">MDVQQMIFMFAGGLGIFLFGLKFMGDGLQKSAGDSLRSILNQMTSTPIRAIIAGIVVTVLIQSSSGTTVLAVGLVSAGFMKLKQAIGVIMGANIGTTITAFIIGIDIGAYALPIMAIGAFLLFFSKNITVNSIGQIIFGFGALFYGLELMGEGMYPLRDFPAFRELMIDMGDNPILGVGVGTIFTWLVQSSSGSIGILQELYSQGQIAIDGALPVLFGNNIGTTITAVLAAIGASVAAKRTAASHIIFNLVGTFAVLLVIGPFTSLIVAITPIFNLNPPMQIAVAHGLFNVTNVLIQMWFIDYLAKIVTKIVPGDDALIEYDASHLDFSIITTVPSVALNQAKLEIQQMGDFVLEEYKEMFKYYKNQDDTSLSNTLQLEEVVNDIDMRLTEYLMLISVEDLPVKSSTEHSQMMDITKYLERIGDHSENILNNIKEAARAQKKLAKKTNKEPEKIFYDEDLIALFNLVEQNIADSITSFTQDSYSLAGKVIKREKEVNRLEEDIRKKYIERLNRGTGLPSDGILFVDIVSNLERMSDHSVKIAKHSLGIRYPFQQDSKRPRHARKIEEVTETK</sequence>
<dbReference type="Pfam" id="PF01895">
    <property type="entry name" value="PhoU"/>
    <property type="match status" value="2"/>
</dbReference>
<dbReference type="SUPFAM" id="SSF109755">
    <property type="entry name" value="PhoU-like"/>
    <property type="match status" value="1"/>
</dbReference>
<feature type="transmembrane region" description="Helical" evidence="6">
    <location>
        <begin position="6"/>
        <end position="25"/>
    </location>
</feature>
<dbReference type="EMBL" id="FOBL01000003">
    <property type="protein sequence ID" value="SEL52668.1"/>
    <property type="molecule type" value="Genomic_DNA"/>
</dbReference>
<feature type="transmembrane region" description="Helical" evidence="6">
    <location>
        <begin position="46"/>
        <end position="63"/>
    </location>
</feature>
<reference evidence="9 10" key="1">
    <citation type="submission" date="2016-10" db="EMBL/GenBank/DDBJ databases">
        <authorList>
            <person name="de Groot N.N."/>
        </authorList>
    </citation>
    <scope>NUCLEOTIDE SEQUENCE [LARGE SCALE GENOMIC DNA]</scope>
    <source>
        <strain evidence="9 10">DSM 19182</strain>
    </source>
</reference>
<gene>
    <name evidence="8" type="ORF">APU01nite_10290</name>
    <name evidence="9" type="ORF">SAMN04488100_10325</name>
</gene>
<dbReference type="GO" id="GO:0044341">
    <property type="term" value="P:sodium-dependent phosphate transport"/>
    <property type="evidence" value="ECO:0007669"/>
    <property type="project" value="InterPro"/>
</dbReference>
<protein>
    <submittedName>
        <fullName evidence="9">Phosphate:Na+ symporter</fullName>
    </submittedName>
    <submittedName>
        <fullName evidence="8">Transporter</fullName>
    </submittedName>
</protein>
<evidence type="ECO:0000313" key="8">
    <source>
        <dbReference type="EMBL" id="GEK88990.1"/>
    </source>
</evidence>
<proteinExistence type="predicted"/>
<evidence type="ECO:0000259" key="7">
    <source>
        <dbReference type="Pfam" id="PF01895"/>
    </source>
</evidence>
<feature type="transmembrane region" description="Helical" evidence="6">
    <location>
        <begin position="217"/>
        <end position="238"/>
    </location>
</feature>
<evidence type="ECO:0000256" key="3">
    <source>
        <dbReference type="ARBA" id="ARBA00022692"/>
    </source>
</evidence>
<dbReference type="InterPro" id="IPR026022">
    <property type="entry name" value="PhoU_dom"/>
</dbReference>
<name>A0A1H7QY68_9LACT</name>
<evidence type="ECO:0000256" key="4">
    <source>
        <dbReference type="ARBA" id="ARBA00022989"/>
    </source>
</evidence>
<feature type="transmembrane region" description="Helical" evidence="6">
    <location>
        <begin position="136"/>
        <end position="155"/>
    </location>
</feature>
<dbReference type="PANTHER" id="PTHR10010:SF46">
    <property type="entry name" value="SODIUM-DEPENDENT PHOSPHATE TRANSPORT PROTEIN 2B"/>
    <property type="match status" value="1"/>
</dbReference>
<dbReference type="EMBL" id="BJUX01000009">
    <property type="protein sequence ID" value="GEK88990.1"/>
    <property type="molecule type" value="Genomic_DNA"/>
</dbReference>
<keyword evidence="3 6" id="KW-0812">Transmembrane</keyword>
<evidence type="ECO:0000256" key="2">
    <source>
        <dbReference type="ARBA" id="ARBA00022475"/>
    </source>
</evidence>
<keyword evidence="11" id="KW-1185">Reference proteome</keyword>